<sequence length="173" mass="18553">MAVTSLFDTERNGKRGTLMSLLSGGFGATEDAPDIPETDAAPRRSDDRLRMQEYLRGLDMMIRSTERAQINQTLVKVSPHEVQALVEKAAKAKARYLASALDMGNGEGMPDTGATKALEAERQRHAELDAGLRALLDEMRRGNVQVEGVADESAEPGEAASAQAGGHNHHGDA</sequence>
<dbReference type="Proteomes" id="UP000199415">
    <property type="component" value="Unassembled WGS sequence"/>
</dbReference>
<accession>A0A1G7UAS4</accession>
<feature type="region of interest" description="Disordered" evidence="1">
    <location>
        <begin position="147"/>
        <end position="173"/>
    </location>
</feature>
<evidence type="ECO:0000256" key="1">
    <source>
        <dbReference type="SAM" id="MobiDB-lite"/>
    </source>
</evidence>
<gene>
    <name evidence="2" type="ORF">SAMN05216241_11323</name>
</gene>
<evidence type="ECO:0000313" key="2">
    <source>
        <dbReference type="EMBL" id="SDG44557.1"/>
    </source>
</evidence>
<feature type="region of interest" description="Disordered" evidence="1">
    <location>
        <begin position="25"/>
        <end position="44"/>
    </location>
</feature>
<name>A0A1G7UAS4_9PROT</name>
<proteinExistence type="predicted"/>
<keyword evidence="3" id="KW-1185">Reference proteome</keyword>
<dbReference type="EMBL" id="FNCE01000013">
    <property type="protein sequence ID" value="SDG44557.1"/>
    <property type="molecule type" value="Genomic_DNA"/>
</dbReference>
<protein>
    <submittedName>
        <fullName evidence="2">Uncharacterized protein</fullName>
    </submittedName>
</protein>
<evidence type="ECO:0000313" key="3">
    <source>
        <dbReference type="Proteomes" id="UP000199415"/>
    </source>
</evidence>
<organism evidence="2 3">
    <name type="scientific">Limimonas halophila</name>
    <dbReference type="NCBI Taxonomy" id="1082479"/>
    <lineage>
        <taxon>Bacteria</taxon>
        <taxon>Pseudomonadati</taxon>
        <taxon>Pseudomonadota</taxon>
        <taxon>Alphaproteobacteria</taxon>
        <taxon>Rhodospirillales</taxon>
        <taxon>Rhodovibrionaceae</taxon>
        <taxon>Limimonas</taxon>
    </lineage>
</organism>
<dbReference type="RefSeq" id="WP_090021623.1">
    <property type="nucleotide sequence ID" value="NZ_FNCE01000013.1"/>
</dbReference>
<reference evidence="2 3" key="1">
    <citation type="submission" date="2016-10" db="EMBL/GenBank/DDBJ databases">
        <authorList>
            <person name="de Groot N.N."/>
        </authorList>
    </citation>
    <scope>NUCLEOTIDE SEQUENCE [LARGE SCALE GENOMIC DNA]</scope>
    <source>
        <strain evidence="2 3">DSM 25584</strain>
    </source>
</reference>
<dbReference type="AlphaFoldDB" id="A0A1G7UAS4"/>